<feature type="compositionally biased region" description="Polar residues" evidence="7">
    <location>
        <begin position="296"/>
        <end position="310"/>
    </location>
</feature>
<evidence type="ECO:0000256" key="7">
    <source>
        <dbReference type="SAM" id="MobiDB-lite"/>
    </source>
</evidence>
<proteinExistence type="predicted"/>
<keyword evidence="3" id="KW-0547">Nucleotide-binding</keyword>
<dbReference type="Pfam" id="PF20703">
    <property type="entry name" value="nSTAND1"/>
    <property type="match status" value="1"/>
</dbReference>
<dbReference type="InterPro" id="IPR049052">
    <property type="entry name" value="nSTAND1"/>
</dbReference>
<dbReference type="InterPro" id="IPR008271">
    <property type="entry name" value="Ser/Thr_kinase_AS"/>
</dbReference>
<keyword evidence="10" id="KW-1185">Reference proteome</keyword>
<dbReference type="CDD" id="cd14014">
    <property type="entry name" value="STKc_PknB_like"/>
    <property type="match status" value="1"/>
</dbReference>
<keyword evidence="9" id="KW-0723">Serine/threonine-protein kinase</keyword>
<comment type="caution">
    <text evidence="9">The sequence shown here is derived from an EMBL/GenBank/DDBJ whole genome shotgun (WGS) entry which is preliminary data.</text>
</comment>
<dbReference type="PROSITE" id="PS00108">
    <property type="entry name" value="PROTEIN_KINASE_ST"/>
    <property type="match status" value="1"/>
</dbReference>
<dbReference type="Gene3D" id="1.10.510.10">
    <property type="entry name" value="Transferase(Phosphotransferase) domain 1"/>
    <property type="match status" value="1"/>
</dbReference>
<dbReference type="InterPro" id="IPR000719">
    <property type="entry name" value="Prot_kinase_dom"/>
</dbReference>
<evidence type="ECO:0000256" key="2">
    <source>
        <dbReference type="ARBA" id="ARBA00022679"/>
    </source>
</evidence>
<keyword evidence="6" id="KW-0853">WD repeat</keyword>
<feature type="repeat" description="WD" evidence="6">
    <location>
        <begin position="823"/>
        <end position="854"/>
    </location>
</feature>
<evidence type="ECO:0000313" key="9">
    <source>
        <dbReference type="EMBL" id="MFD1940355.1"/>
    </source>
</evidence>
<protein>
    <recommendedName>
        <fullName evidence="1">non-specific serine/threonine protein kinase</fullName>
        <ecNumber evidence="1">2.7.11.1</ecNumber>
    </recommendedName>
</protein>
<dbReference type="Pfam" id="PF00069">
    <property type="entry name" value="Pkinase"/>
    <property type="match status" value="1"/>
</dbReference>
<dbReference type="PANTHER" id="PTHR43671:SF13">
    <property type="entry name" value="SERINE_THREONINE-PROTEIN KINASE NEK2"/>
    <property type="match status" value="1"/>
</dbReference>
<dbReference type="InterPro" id="IPR015943">
    <property type="entry name" value="WD40/YVTN_repeat-like_dom_sf"/>
</dbReference>
<dbReference type="InterPro" id="IPR001680">
    <property type="entry name" value="WD40_rpt"/>
</dbReference>
<dbReference type="EMBL" id="JBHUFV010000106">
    <property type="protein sequence ID" value="MFD1940355.1"/>
    <property type="molecule type" value="Genomic_DNA"/>
</dbReference>
<dbReference type="RefSeq" id="WP_379583487.1">
    <property type="nucleotide sequence ID" value="NZ_JBHUFV010000106.1"/>
</dbReference>
<keyword evidence="5" id="KW-0067">ATP-binding</keyword>
<gene>
    <name evidence="9" type="ORF">ACFSKW_53745</name>
</gene>
<dbReference type="InterPro" id="IPR011047">
    <property type="entry name" value="Quinoprotein_ADH-like_sf"/>
</dbReference>
<dbReference type="EC" id="2.7.11.1" evidence="1"/>
<dbReference type="InterPro" id="IPR011009">
    <property type="entry name" value="Kinase-like_dom_sf"/>
</dbReference>
<feature type="domain" description="Protein kinase" evidence="8">
    <location>
        <begin position="17"/>
        <end position="266"/>
    </location>
</feature>
<feature type="compositionally biased region" description="Low complexity" evidence="7">
    <location>
        <begin position="331"/>
        <end position="344"/>
    </location>
</feature>
<dbReference type="SUPFAM" id="SSF56112">
    <property type="entry name" value="Protein kinase-like (PK-like)"/>
    <property type="match status" value="1"/>
</dbReference>
<dbReference type="PROSITE" id="PS50011">
    <property type="entry name" value="PROTEIN_KINASE_DOM"/>
    <property type="match status" value="1"/>
</dbReference>
<accession>A0ABW4TEA8</accession>
<evidence type="ECO:0000256" key="3">
    <source>
        <dbReference type="ARBA" id="ARBA00022741"/>
    </source>
</evidence>
<keyword evidence="4 9" id="KW-0418">Kinase</keyword>
<sequence>MNLEALLPGDPQRLGGYWLAGRLGAGGQGVVYQAYDDSGARVAIKVLRTSDKVRFAKEVTAARRVASFCTAKILAVDLDAAEPYIVSEYVAGPSLREAVEGAGPLAGDRLYRLATAVATALAAIHEAGVIHRDLKPDNVMLGPDGPRVIDFGVARTPEMSLTSTGFVAGTPTYMPPEVFTGQRAGTPADVFAWGGVILYAATGSDPFKDESLGGVMHRVLTMDPDVSVLDEPLRSLVSAALRKRPEDRPGARALLLGLLGSGRPVTSQTTASTMTGSQAAISPMDSEAAGGHAAGSQATGSPATGSQAASSPKDFHAAGHQAAISPMDSEATGGHAAGSQAASSPKDFQAGVQTAGIPVTGFDAMVSPAAVALDTPYEDPSLGEVAEAVYEGLGSSDQAMAPQVFLRLTDDQMTRTVPPGELPEEAAEVLRAYRSAGLLDDSVAIVHPALHRAWPRLRGWIEEERDGLPIHRALSDAARRWETGGDVYRGAALEEALRWAATGRRHLTLTRREAAFLEAGTALARRASRRRGLVITALSVLLVVAIVATVVADRQRRVMAEQHLESMARVVAARAEELRGPEPVTAMRLSVAAADLAPVMEARAALYGSLAQPEVATFTDPESPPGAVRTLSANGDTLVSVAGGRVRLYRRTGEVTSFEGVGAGVSAVEISPDGRTLALAAGEKVRLWDVASGRPVGAALPAGTATFSPTGRMLVASDAATSRPSLWDVAGRRWITGLPAASAMVVGPGDRLAAFGLDDGTWKVWDLQRRRILSGLPAEAMAWSPDGGVLALRTGESSFRLWDVAKGAWRSNDDLDLPYKGQVAFTPDSGFVAALGDEGTLRLWRIDDLEPVMSHVVQIGGGAGAIRTAGRTVRLLTEATVVTVDISAFTAPAVLPGLPGPRFRLFSALAGAGFSADGKRLALAHKAWVTVWETATRRRIAKVPGVGDDVGAPALSPDGRTVAVPTASAVVLWDVESGSKLGSFPGSHAAFSPDGRVMAVVAGSSVDVYDVAARRRTGRLPAGTGPALSRDGGVLASKDPEGGGLQVFDVRSGRRVGIQGHMVVSGAAFSPDGRTLAVSDALVRGRLVLLDTRTWRRVGYAFAGQELAGEHVSISPEGVLAVSDGSVVRLWDLNGRRAMGLPITGYPEGVAALAFGDGVLYIAGGDGSLRAFPIERGRAAAAVRARAGGPISADEWRRHIPELPYPGDPGR</sequence>
<evidence type="ECO:0000256" key="5">
    <source>
        <dbReference type="ARBA" id="ARBA00022840"/>
    </source>
</evidence>
<keyword evidence="2" id="KW-0808">Transferase</keyword>
<dbReference type="SMART" id="SM00220">
    <property type="entry name" value="S_TKc"/>
    <property type="match status" value="1"/>
</dbReference>
<name>A0ABW4TEA8_9ACTN</name>
<dbReference type="PANTHER" id="PTHR43671">
    <property type="entry name" value="SERINE/THREONINE-PROTEIN KINASE NEK"/>
    <property type="match status" value="1"/>
</dbReference>
<evidence type="ECO:0000313" key="10">
    <source>
        <dbReference type="Proteomes" id="UP001597368"/>
    </source>
</evidence>
<dbReference type="InterPro" id="IPR050660">
    <property type="entry name" value="NEK_Ser/Thr_kinase"/>
</dbReference>
<dbReference type="Gene3D" id="2.130.10.10">
    <property type="entry name" value="YVTN repeat-like/Quinoprotein amine dehydrogenase"/>
    <property type="match status" value="3"/>
</dbReference>
<reference evidence="10" key="1">
    <citation type="journal article" date="2019" name="Int. J. Syst. Evol. Microbiol.">
        <title>The Global Catalogue of Microorganisms (GCM) 10K type strain sequencing project: providing services to taxonomists for standard genome sequencing and annotation.</title>
        <authorList>
            <consortium name="The Broad Institute Genomics Platform"/>
            <consortium name="The Broad Institute Genome Sequencing Center for Infectious Disease"/>
            <person name="Wu L."/>
            <person name="Ma J."/>
        </authorList>
    </citation>
    <scope>NUCLEOTIDE SEQUENCE [LARGE SCALE GENOMIC DNA]</scope>
    <source>
        <strain evidence="10">ICMP 6774ER</strain>
    </source>
</reference>
<dbReference type="SMART" id="SM00320">
    <property type="entry name" value="WD40"/>
    <property type="match status" value="6"/>
</dbReference>
<dbReference type="Proteomes" id="UP001597368">
    <property type="component" value="Unassembled WGS sequence"/>
</dbReference>
<dbReference type="PROSITE" id="PS50082">
    <property type="entry name" value="WD_REPEATS_2"/>
    <property type="match status" value="1"/>
</dbReference>
<feature type="compositionally biased region" description="Polar residues" evidence="7">
    <location>
        <begin position="265"/>
        <end position="280"/>
    </location>
</feature>
<organism evidence="9 10">
    <name type="scientific">Nonomuraea mangrovi</name>
    <dbReference type="NCBI Taxonomy" id="2316207"/>
    <lineage>
        <taxon>Bacteria</taxon>
        <taxon>Bacillati</taxon>
        <taxon>Actinomycetota</taxon>
        <taxon>Actinomycetes</taxon>
        <taxon>Streptosporangiales</taxon>
        <taxon>Streptosporangiaceae</taxon>
        <taxon>Nonomuraea</taxon>
    </lineage>
</organism>
<dbReference type="SUPFAM" id="SSF50998">
    <property type="entry name" value="Quinoprotein alcohol dehydrogenase-like"/>
    <property type="match status" value="1"/>
</dbReference>
<evidence type="ECO:0000256" key="1">
    <source>
        <dbReference type="ARBA" id="ARBA00012513"/>
    </source>
</evidence>
<dbReference type="GO" id="GO:0004674">
    <property type="term" value="F:protein serine/threonine kinase activity"/>
    <property type="evidence" value="ECO:0007669"/>
    <property type="project" value="UniProtKB-KW"/>
</dbReference>
<feature type="region of interest" description="Disordered" evidence="7">
    <location>
        <begin position="265"/>
        <end position="349"/>
    </location>
</feature>
<dbReference type="Gene3D" id="3.30.200.20">
    <property type="entry name" value="Phosphorylase Kinase, domain 1"/>
    <property type="match status" value="1"/>
</dbReference>
<evidence type="ECO:0000259" key="8">
    <source>
        <dbReference type="PROSITE" id="PS50011"/>
    </source>
</evidence>
<evidence type="ECO:0000256" key="4">
    <source>
        <dbReference type="ARBA" id="ARBA00022777"/>
    </source>
</evidence>
<evidence type="ECO:0000256" key="6">
    <source>
        <dbReference type="PROSITE-ProRule" id="PRU00221"/>
    </source>
</evidence>